<dbReference type="AlphaFoldDB" id="A0A3P8LBX2"/>
<sequence length="112" mass="13001">MENKEEVGKVDDIFGPIKDAVRTEGLSHLYNNALVQFYMDPYKFLPLERVLNPNASRGECRSVYFPSNDRESPRIPTTCILWHMLPFFFDLLHPSRSYLFSISFSCSKMTSV</sequence>
<dbReference type="Gene3D" id="2.40.10.230">
    <property type="entry name" value="Probable tRNA pseudouridine synthase domain"/>
    <property type="match status" value="1"/>
</dbReference>
<proteinExistence type="predicted"/>
<reference evidence="1 2" key="1">
    <citation type="submission" date="2018-11" db="EMBL/GenBank/DDBJ databases">
        <authorList>
            <consortium name="Pathogen Informatics"/>
        </authorList>
    </citation>
    <scope>NUCLEOTIDE SEQUENCE [LARGE SCALE GENOMIC DNA]</scope>
    <source>
        <strain evidence="1 2">Egypt</strain>
    </source>
</reference>
<evidence type="ECO:0000313" key="2">
    <source>
        <dbReference type="Proteomes" id="UP000272942"/>
    </source>
</evidence>
<organism evidence="1 2">
    <name type="scientific">Echinostoma caproni</name>
    <dbReference type="NCBI Taxonomy" id="27848"/>
    <lineage>
        <taxon>Eukaryota</taxon>
        <taxon>Metazoa</taxon>
        <taxon>Spiralia</taxon>
        <taxon>Lophotrochozoa</taxon>
        <taxon>Platyhelminthes</taxon>
        <taxon>Trematoda</taxon>
        <taxon>Digenea</taxon>
        <taxon>Plagiorchiida</taxon>
        <taxon>Echinostomata</taxon>
        <taxon>Echinostomatoidea</taxon>
        <taxon>Echinostomatidae</taxon>
        <taxon>Echinostoma</taxon>
    </lineage>
</organism>
<evidence type="ECO:0000313" key="1">
    <source>
        <dbReference type="EMBL" id="VDP94029.1"/>
    </source>
</evidence>
<dbReference type="OrthoDB" id="2187159at2759"/>
<dbReference type="EMBL" id="UZAN01065710">
    <property type="protein sequence ID" value="VDP94029.1"/>
    <property type="molecule type" value="Genomic_DNA"/>
</dbReference>
<accession>A0A3P8LBX2</accession>
<dbReference type="InterPro" id="IPR038664">
    <property type="entry name" value="Gar1/Naf1_Cbf5-bd_sf"/>
</dbReference>
<gene>
    <name evidence="1" type="ORF">ECPE_LOCUS16757</name>
</gene>
<dbReference type="Proteomes" id="UP000272942">
    <property type="component" value="Unassembled WGS sequence"/>
</dbReference>
<protein>
    <submittedName>
        <fullName evidence="1">Uncharacterized protein</fullName>
    </submittedName>
</protein>
<keyword evidence="2" id="KW-1185">Reference proteome</keyword>
<name>A0A3P8LBX2_9TREM</name>